<evidence type="ECO:0000313" key="2">
    <source>
        <dbReference type="Proteomes" id="UP001056120"/>
    </source>
</evidence>
<comment type="caution">
    <text evidence="1">The sequence shown here is derived from an EMBL/GenBank/DDBJ whole genome shotgun (WGS) entry which is preliminary data.</text>
</comment>
<dbReference type="Proteomes" id="UP001056120">
    <property type="component" value="Linkage Group LG27"/>
</dbReference>
<reference evidence="1 2" key="2">
    <citation type="journal article" date="2022" name="Mol. Ecol. Resour.">
        <title>The genomes of chicory, endive, great burdock and yacon provide insights into Asteraceae paleo-polyploidization history and plant inulin production.</title>
        <authorList>
            <person name="Fan W."/>
            <person name="Wang S."/>
            <person name="Wang H."/>
            <person name="Wang A."/>
            <person name="Jiang F."/>
            <person name="Liu H."/>
            <person name="Zhao H."/>
            <person name="Xu D."/>
            <person name="Zhang Y."/>
        </authorList>
    </citation>
    <scope>NUCLEOTIDE SEQUENCE [LARGE SCALE GENOMIC DNA]</scope>
    <source>
        <strain evidence="2">cv. Yunnan</strain>
        <tissue evidence="1">Leaves</tissue>
    </source>
</reference>
<dbReference type="EMBL" id="CM042044">
    <property type="protein sequence ID" value="KAI3686718.1"/>
    <property type="molecule type" value="Genomic_DNA"/>
</dbReference>
<protein>
    <submittedName>
        <fullName evidence="1">Uncharacterized protein</fullName>
    </submittedName>
</protein>
<proteinExistence type="predicted"/>
<organism evidence="1 2">
    <name type="scientific">Smallanthus sonchifolius</name>
    <dbReference type="NCBI Taxonomy" id="185202"/>
    <lineage>
        <taxon>Eukaryota</taxon>
        <taxon>Viridiplantae</taxon>
        <taxon>Streptophyta</taxon>
        <taxon>Embryophyta</taxon>
        <taxon>Tracheophyta</taxon>
        <taxon>Spermatophyta</taxon>
        <taxon>Magnoliopsida</taxon>
        <taxon>eudicotyledons</taxon>
        <taxon>Gunneridae</taxon>
        <taxon>Pentapetalae</taxon>
        <taxon>asterids</taxon>
        <taxon>campanulids</taxon>
        <taxon>Asterales</taxon>
        <taxon>Asteraceae</taxon>
        <taxon>Asteroideae</taxon>
        <taxon>Heliantheae alliance</taxon>
        <taxon>Millerieae</taxon>
        <taxon>Smallanthus</taxon>
    </lineage>
</organism>
<sequence>MQRVEETTSHWVKGNEDDFKPRSRSRPQKHKSSPPPLLRSRHESQTAVPSERCTVTARCRRRRLPEEIGISAGISHRTVYEDDCIGEVRVVPETKVGFSIPVRFVRGGDGEEVYFVKLQLLEILNLYQQGQYAVPSNFFVPNKKTPNLTTSF</sequence>
<name>A0ACB8YNM7_9ASTR</name>
<reference evidence="2" key="1">
    <citation type="journal article" date="2022" name="Mol. Ecol. Resour.">
        <title>The genomes of chicory, endive, great burdock and yacon provide insights into Asteraceae palaeo-polyploidization history and plant inulin production.</title>
        <authorList>
            <person name="Fan W."/>
            <person name="Wang S."/>
            <person name="Wang H."/>
            <person name="Wang A."/>
            <person name="Jiang F."/>
            <person name="Liu H."/>
            <person name="Zhao H."/>
            <person name="Xu D."/>
            <person name="Zhang Y."/>
        </authorList>
    </citation>
    <scope>NUCLEOTIDE SEQUENCE [LARGE SCALE GENOMIC DNA]</scope>
    <source>
        <strain evidence="2">cv. Yunnan</strain>
    </source>
</reference>
<evidence type="ECO:0000313" key="1">
    <source>
        <dbReference type="EMBL" id="KAI3686718.1"/>
    </source>
</evidence>
<gene>
    <name evidence="1" type="ORF">L1987_80402</name>
</gene>
<accession>A0ACB8YNM7</accession>
<keyword evidence="2" id="KW-1185">Reference proteome</keyword>